<sequence>MPSLLLLHVGAARGLRTLPPPQALPLQLPLARNHGQMELQGRSLRTGQRTEPPGHASAEEPVEGHAAASESCLSAWHRGALATRPYHDADNAKDVAQLLTLTGLPVYHHHSVSEHAPAPGYAGEAELSL</sequence>
<dbReference type="Proteomes" id="UP000031443">
    <property type="component" value="Unassembled WGS sequence"/>
</dbReference>
<evidence type="ECO:0000313" key="2">
    <source>
        <dbReference type="EMBL" id="EMP26645.1"/>
    </source>
</evidence>
<evidence type="ECO:0000313" key="3">
    <source>
        <dbReference type="Proteomes" id="UP000031443"/>
    </source>
</evidence>
<keyword evidence="3" id="KW-1185">Reference proteome</keyword>
<accession>M7AUI1</accession>
<organism evidence="2 3">
    <name type="scientific">Chelonia mydas</name>
    <name type="common">Green sea-turtle</name>
    <name type="synonym">Chelonia agassizi</name>
    <dbReference type="NCBI Taxonomy" id="8469"/>
    <lineage>
        <taxon>Eukaryota</taxon>
        <taxon>Metazoa</taxon>
        <taxon>Chordata</taxon>
        <taxon>Craniata</taxon>
        <taxon>Vertebrata</taxon>
        <taxon>Euteleostomi</taxon>
        <taxon>Archelosauria</taxon>
        <taxon>Testudinata</taxon>
        <taxon>Testudines</taxon>
        <taxon>Cryptodira</taxon>
        <taxon>Durocryptodira</taxon>
        <taxon>Americhelydia</taxon>
        <taxon>Chelonioidea</taxon>
        <taxon>Cheloniidae</taxon>
        <taxon>Chelonia</taxon>
    </lineage>
</organism>
<proteinExistence type="predicted"/>
<evidence type="ECO:0000256" key="1">
    <source>
        <dbReference type="SAM" id="MobiDB-lite"/>
    </source>
</evidence>
<feature type="region of interest" description="Disordered" evidence="1">
    <location>
        <begin position="33"/>
        <end position="69"/>
    </location>
</feature>
<protein>
    <submittedName>
        <fullName evidence="2">Uncharacterized protein</fullName>
    </submittedName>
</protein>
<reference evidence="3" key="1">
    <citation type="journal article" date="2013" name="Nat. Genet.">
        <title>The draft genomes of soft-shell turtle and green sea turtle yield insights into the development and evolution of the turtle-specific body plan.</title>
        <authorList>
            <person name="Wang Z."/>
            <person name="Pascual-Anaya J."/>
            <person name="Zadissa A."/>
            <person name="Li W."/>
            <person name="Niimura Y."/>
            <person name="Huang Z."/>
            <person name="Li C."/>
            <person name="White S."/>
            <person name="Xiong Z."/>
            <person name="Fang D."/>
            <person name="Wang B."/>
            <person name="Ming Y."/>
            <person name="Chen Y."/>
            <person name="Zheng Y."/>
            <person name="Kuraku S."/>
            <person name="Pignatelli M."/>
            <person name="Herrero J."/>
            <person name="Beal K."/>
            <person name="Nozawa M."/>
            <person name="Li Q."/>
            <person name="Wang J."/>
            <person name="Zhang H."/>
            <person name="Yu L."/>
            <person name="Shigenobu S."/>
            <person name="Wang J."/>
            <person name="Liu J."/>
            <person name="Flicek P."/>
            <person name="Searle S."/>
            <person name="Wang J."/>
            <person name="Kuratani S."/>
            <person name="Yin Y."/>
            <person name="Aken B."/>
            <person name="Zhang G."/>
            <person name="Irie N."/>
        </authorList>
    </citation>
    <scope>NUCLEOTIDE SEQUENCE [LARGE SCALE GENOMIC DNA]</scope>
</reference>
<name>M7AUI1_CHEMY</name>
<dbReference type="AlphaFoldDB" id="M7AUI1"/>
<gene>
    <name evidence="2" type="ORF">UY3_16287</name>
</gene>
<dbReference type="EMBL" id="KB577332">
    <property type="protein sequence ID" value="EMP26645.1"/>
    <property type="molecule type" value="Genomic_DNA"/>
</dbReference>